<dbReference type="AlphaFoldDB" id="X1FIT8"/>
<comment type="caution">
    <text evidence="1">The sequence shown here is derived from an EMBL/GenBank/DDBJ whole genome shotgun (WGS) entry which is preliminary data.</text>
</comment>
<feature type="non-terminal residue" evidence="1">
    <location>
        <position position="1"/>
    </location>
</feature>
<organism evidence="1">
    <name type="scientific">marine sediment metagenome</name>
    <dbReference type="NCBI Taxonomy" id="412755"/>
    <lineage>
        <taxon>unclassified sequences</taxon>
        <taxon>metagenomes</taxon>
        <taxon>ecological metagenomes</taxon>
    </lineage>
</organism>
<dbReference type="EMBL" id="BARU01008839">
    <property type="protein sequence ID" value="GAH45561.1"/>
    <property type="molecule type" value="Genomic_DNA"/>
</dbReference>
<name>X1FIT8_9ZZZZ</name>
<evidence type="ECO:0000313" key="1">
    <source>
        <dbReference type="EMBL" id="GAH45561.1"/>
    </source>
</evidence>
<sequence length="179" mass="19108">DGNCVNDVEFTFATVFNGTTYSDFVSQAASTGREYFLSSPADPIPQIEDVTVTHLLDNFHNLTINTDDPAVYTGPSFLIVDTTGYTGNPTPSLSVEGNIGFCGIIWVIGEMKIAGTSGIKGTVFVDGNPLEDTALTGNSVVDYDPPCIEAAIDSVSATIFPGTPGIISWREIRQDELLF</sequence>
<reference evidence="1" key="1">
    <citation type="journal article" date="2014" name="Front. Microbiol.">
        <title>High frequency of phylogenetically diverse reductive dehalogenase-homologous genes in deep subseafloor sedimentary metagenomes.</title>
        <authorList>
            <person name="Kawai M."/>
            <person name="Futagami T."/>
            <person name="Toyoda A."/>
            <person name="Takaki Y."/>
            <person name="Nishi S."/>
            <person name="Hori S."/>
            <person name="Arai W."/>
            <person name="Tsubouchi T."/>
            <person name="Morono Y."/>
            <person name="Uchiyama I."/>
            <person name="Ito T."/>
            <person name="Fujiyama A."/>
            <person name="Inagaki F."/>
            <person name="Takami H."/>
        </authorList>
    </citation>
    <scope>NUCLEOTIDE SEQUENCE</scope>
    <source>
        <strain evidence="1">Expedition CK06-06</strain>
    </source>
</reference>
<proteinExistence type="predicted"/>
<accession>X1FIT8</accession>
<gene>
    <name evidence="1" type="ORF">S03H2_17182</name>
</gene>
<protein>
    <submittedName>
        <fullName evidence="1">Uncharacterized protein</fullName>
    </submittedName>
</protein>